<dbReference type="EC" id="2.4.1.-" evidence="12"/>
<feature type="transmembrane region" description="Helical" evidence="12">
    <location>
        <begin position="243"/>
        <end position="260"/>
    </location>
</feature>
<keyword evidence="7 12" id="KW-0808">Transferase</keyword>
<dbReference type="GO" id="GO:0031501">
    <property type="term" value="C:mannosyltransferase complex"/>
    <property type="evidence" value="ECO:0007669"/>
    <property type="project" value="TreeGrafter"/>
</dbReference>
<comment type="caution">
    <text evidence="14">The sequence shown here is derived from an EMBL/GenBank/DDBJ whole genome shotgun (WGS) entry which is preliminary data.</text>
</comment>
<keyword evidence="13" id="KW-0732">Signal</keyword>
<evidence type="ECO:0000313" key="15">
    <source>
        <dbReference type="Proteomes" id="UP000714618"/>
    </source>
</evidence>
<accession>A0A9N8PKR1</accession>
<comment type="pathway">
    <text evidence="2 12">Glycolipid biosynthesis; glycosylphosphatidylinositol-anchor biosynthesis.</text>
</comment>
<dbReference type="Proteomes" id="UP000714618">
    <property type="component" value="Unassembled WGS sequence"/>
</dbReference>
<feature type="transmembrane region" description="Helical" evidence="12">
    <location>
        <begin position="167"/>
        <end position="188"/>
    </location>
</feature>
<feature type="chain" id="PRO_5040139011" description="GPI mannosyltransferase 2" evidence="13">
    <location>
        <begin position="26"/>
        <end position="481"/>
    </location>
</feature>
<keyword evidence="9 12" id="KW-0256">Endoplasmic reticulum</keyword>
<evidence type="ECO:0000256" key="10">
    <source>
        <dbReference type="ARBA" id="ARBA00022989"/>
    </source>
</evidence>
<keyword evidence="5 12" id="KW-0337">GPI-anchor biosynthesis</keyword>
<keyword evidence="6 12" id="KW-0328">Glycosyltransferase</keyword>
<name>A0A9N8PKR1_9PEZI</name>
<keyword evidence="10 12" id="KW-1133">Transmembrane helix</keyword>
<evidence type="ECO:0000256" key="11">
    <source>
        <dbReference type="ARBA" id="ARBA00023136"/>
    </source>
</evidence>
<evidence type="ECO:0000256" key="9">
    <source>
        <dbReference type="ARBA" id="ARBA00022824"/>
    </source>
</evidence>
<dbReference type="GO" id="GO:0004376">
    <property type="term" value="F:GPI mannosyltransferase activity"/>
    <property type="evidence" value="ECO:0007669"/>
    <property type="project" value="InterPro"/>
</dbReference>
<evidence type="ECO:0000256" key="2">
    <source>
        <dbReference type="ARBA" id="ARBA00004687"/>
    </source>
</evidence>
<feature type="transmembrane region" description="Helical" evidence="12">
    <location>
        <begin position="337"/>
        <end position="357"/>
    </location>
</feature>
<keyword evidence="15" id="KW-1185">Reference proteome</keyword>
<evidence type="ECO:0000256" key="4">
    <source>
        <dbReference type="ARBA" id="ARBA00013795"/>
    </source>
</evidence>
<evidence type="ECO:0000256" key="1">
    <source>
        <dbReference type="ARBA" id="ARBA00004477"/>
    </source>
</evidence>
<reference evidence="14" key="1">
    <citation type="submission" date="2020-06" db="EMBL/GenBank/DDBJ databases">
        <authorList>
            <person name="Onetto C."/>
        </authorList>
    </citation>
    <scope>NUCLEOTIDE SEQUENCE</scope>
</reference>
<sequence>MLADLRALTCLFVVWKLLLLCIAYASPGPGYDTSTTLLLARAQPSVTENTLLEDFAKRLVSNLVRWDALYFVSVARRGVVFEQEWAWGWGYTKFLALVSKGWSNIYKFSRVPGLNSTSVLPSASSQPPLFVQAYAGVLISHVSHLLSVFVLYGLVNRLPIVDKPRRRKIAFIAASLHVFSSAGLFLSAPYSESLFALLNFFGVFVHAGIPCEMPLEEYGLSSLISLLLSGASFGLATTVRSNGIFSGLIYFYHVYMLYYSRITIRTIVTIAVIGLSAAMILSGMLLPQYIAYQDYCVAPSDGNLRPWCSRSLPSIYSWVQEHYWNVGFLRYWTVSNIPLFLLALPMLCILIGTGLAAPRLKLETARQSSKQHFNHASVYISCLALPQILLAILAFTIFHVQIVNRIATGYPIWYIVLAAAIVSPSMTSRDDKTIRSKDASSLVATLQHHLSKQSTQQLVVRGMFMYSIIQGGLYASFMPPA</sequence>
<comment type="similarity">
    <text evidence="3 12">Belongs to the PIGV family.</text>
</comment>
<evidence type="ECO:0000256" key="7">
    <source>
        <dbReference type="ARBA" id="ARBA00022679"/>
    </source>
</evidence>
<feature type="transmembrane region" description="Helical" evidence="12">
    <location>
        <begin position="410"/>
        <end position="427"/>
    </location>
</feature>
<comment type="subcellular location">
    <subcellularLocation>
        <location evidence="1 12">Endoplasmic reticulum membrane</location>
        <topology evidence="1 12">Multi-pass membrane protein</topology>
    </subcellularLocation>
</comment>
<evidence type="ECO:0000256" key="13">
    <source>
        <dbReference type="SAM" id="SignalP"/>
    </source>
</evidence>
<organism evidence="14 15">
    <name type="scientific">Aureobasidium mustum</name>
    <dbReference type="NCBI Taxonomy" id="2773714"/>
    <lineage>
        <taxon>Eukaryota</taxon>
        <taxon>Fungi</taxon>
        <taxon>Dikarya</taxon>
        <taxon>Ascomycota</taxon>
        <taxon>Pezizomycotina</taxon>
        <taxon>Dothideomycetes</taxon>
        <taxon>Dothideomycetidae</taxon>
        <taxon>Dothideales</taxon>
        <taxon>Saccotheciaceae</taxon>
        <taxon>Aureobasidium</taxon>
    </lineage>
</organism>
<protein>
    <recommendedName>
        <fullName evidence="4 12">GPI mannosyltransferase 2</fullName>
        <ecNumber evidence="12">2.4.1.-</ecNumber>
    </recommendedName>
</protein>
<dbReference type="InterPro" id="IPR007315">
    <property type="entry name" value="PIG-V/Gpi18"/>
</dbReference>
<comment type="function">
    <text evidence="12">Mannosyltransferase involved in glycosylphosphatidylinositol-anchor biosynthesis.</text>
</comment>
<dbReference type="PANTHER" id="PTHR12468:SF2">
    <property type="entry name" value="GPI MANNOSYLTRANSFERASE 2"/>
    <property type="match status" value="1"/>
</dbReference>
<proteinExistence type="inferred from homology"/>
<dbReference type="AlphaFoldDB" id="A0A9N8PKR1"/>
<feature type="transmembrane region" description="Helical" evidence="12">
    <location>
        <begin position="378"/>
        <end position="398"/>
    </location>
</feature>
<keyword evidence="11 12" id="KW-0472">Membrane</keyword>
<dbReference type="Pfam" id="PF04188">
    <property type="entry name" value="Mannosyl_trans2"/>
    <property type="match status" value="1"/>
</dbReference>
<dbReference type="OrthoDB" id="10252502at2759"/>
<feature type="transmembrane region" description="Helical" evidence="12">
    <location>
        <begin position="267"/>
        <end position="290"/>
    </location>
</feature>
<evidence type="ECO:0000256" key="12">
    <source>
        <dbReference type="RuleBase" id="RU363112"/>
    </source>
</evidence>
<dbReference type="GO" id="GO:0005789">
    <property type="term" value="C:endoplasmic reticulum membrane"/>
    <property type="evidence" value="ECO:0007669"/>
    <property type="project" value="UniProtKB-SubCell"/>
</dbReference>
<evidence type="ECO:0000256" key="5">
    <source>
        <dbReference type="ARBA" id="ARBA00022502"/>
    </source>
</evidence>
<feature type="signal peptide" evidence="13">
    <location>
        <begin position="1"/>
        <end position="25"/>
    </location>
</feature>
<evidence type="ECO:0000256" key="3">
    <source>
        <dbReference type="ARBA" id="ARBA00008698"/>
    </source>
</evidence>
<evidence type="ECO:0000256" key="8">
    <source>
        <dbReference type="ARBA" id="ARBA00022692"/>
    </source>
</evidence>
<dbReference type="GO" id="GO:0000009">
    <property type="term" value="F:alpha-1,6-mannosyltransferase activity"/>
    <property type="evidence" value="ECO:0007669"/>
    <property type="project" value="InterPro"/>
</dbReference>
<feature type="non-terminal residue" evidence="14">
    <location>
        <position position="1"/>
    </location>
</feature>
<evidence type="ECO:0000256" key="6">
    <source>
        <dbReference type="ARBA" id="ARBA00022676"/>
    </source>
</evidence>
<feature type="transmembrane region" description="Helical" evidence="12">
    <location>
        <begin position="458"/>
        <end position="477"/>
    </location>
</feature>
<feature type="transmembrane region" description="Helical" evidence="12">
    <location>
        <begin position="133"/>
        <end position="155"/>
    </location>
</feature>
<dbReference type="GO" id="GO:0006506">
    <property type="term" value="P:GPI anchor biosynthetic process"/>
    <property type="evidence" value="ECO:0007669"/>
    <property type="project" value="UniProtKB-KW"/>
</dbReference>
<gene>
    <name evidence="14" type="ORF">AWRI4233_LOCUS6881</name>
</gene>
<keyword evidence="8 12" id="KW-0812">Transmembrane</keyword>
<evidence type="ECO:0000313" key="14">
    <source>
        <dbReference type="EMBL" id="CAD0098057.1"/>
    </source>
</evidence>
<dbReference type="EMBL" id="CAIJEO010000008">
    <property type="protein sequence ID" value="CAD0098057.1"/>
    <property type="molecule type" value="Genomic_DNA"/>
</dbReference>
<dbReference type="PANTHER" id="PTHR12468">
    <property type="entry name" value="GPI MANNOSYLTRANSFERASE 2"/>
    <property type="match status" value="1"/>
</dbReference>